<organism evidence="2 3">
    <name type="scientific">Eucalyptus globulus</name>
    <name type="common">Tasmanian blue gum</name>
    <dbReference type="NCBI Taxonomy" id="34317"/>
    <lineage>
        <taxon>Eukaryota</taxon>
        <taxon>Viridiplantae</taxon>
        <taxon>Streptophyta</taxon>
        <taxon>Embryophyta</taxon>
        <taxon>Tracheophyta</taxon>
        <taxon>Spermatophyta</taxon>
        <taxon>Magnoliopsida</taxon>
        <taxon>eudicotyledons</taxon>
        <taxon>Gunneridae</taxon>
        <taxon>Pentapetalae</taxon>
        <taxon>rosids</taxon>
        <taxon>malvids</taxon>
        <taxon>Myrtales</taxon>
        <taxon>Myrtaceae</taxon>
        <taxon>Myrtoideae</taxon>
        <taxon>Eucalypteae</taxon>
        <taxon>Eucalyptus</taxon>
    </lineage>
</organism>
<dbReference type="PANTHER" id="PTHR36806">
    <property type="entry name" value="ADENINE PHOSPHORIBOSYLTRANSFERASE"/>
    <property type="match status" value="1"/>
</dbReference>
<keyword evidence="1" id="KW-0732">Signal</keyword>
<accession>A0ABD3KRF1</accession>
<proteinExistence type="predicted"/>
<dbReference type="AlphaFoldDB" id="A0ABD3KRF1"/>
<evidence type="ECO:0000313" key="2">
    <source>
        <dbReference type="EMBL" id="KAL3739766.1"/>
    </source>
</evidence>
<name>A0ABD3KRF1_EUCGL</name>
<evidence type="ECO:0000313" key="3">
    <source>
        <dbReference type="Proteomes" id="UP001634007"/>
    </source>
</evidence>
<protein>
    <submittedName>
        <fullName evidence="2">Uncharacterized protein</fullName>
    </submittedName>
</protein>
<sequence length="306" mass="33992">MATARFARRRLPSSAAVLLLLLLFLAAAPPPAHSLPYSQYKTLFFSLAHSLPDSQYKTLFFSLAHSLLPDSQYKTLFSLAHSLPDSQYKTLFFSLAHSLPYSQYKALFSLAHSLATRVASLRAARGDLAGAERARAIAELSELLGLVLPYSQYEALFSLAHSLATRVASLRAARGDLAGAERARAIAELSELLGLVEDFARAESNAERASWIERYYENAVRVLKSVFVRLLRVFSKSGPPREMVETLRKEVVDGDFLRDCLELGSNDLKGLVQILKDLTSQYYSSSDHGHDLRNNMQDLSLEPVLL</sequence>
<comment type="caution">
    <text evidence="2">The sequence shown here is derived from an EMBL/GenBank/DDBJ whole genome shotgun (WGS) entry which is preliminary data.</text>
</comment>
<evidence type="ECO:0000256" key="1">
    <source>
        <dbReference type="SAM" id="SignalP"/>
    </source>
</evidence>
<reference evidence="2 3" key="1">
    <citation type="submission" date="2024-11" db="EMBL/GenBank/DDBJ databases">
        <title>Chromosome-level genome assembly of Eucalyptus globulus Labill. provides insights into its genome evolution.</title>
        <authorList>
            <person name="Li X."/>
        </authorList>
    </citation>
    <scope>NUCLEOTIDE SEQUENCE [LARGE SCALE GENOMIC DNA]</scope>
    <source>
        <strain evidence="2">CL2024</strain>
        <tissue evidence="2">Fresh tender leaves</tissue>
    </source>
</reference>
<dbReference type="EMBL" id="JBJKBG010000005">
    <property type="protein sequence ID" value="KAL3739766.1"/>
    <property type="molecule type" value="Genomic_DNA"/>
</dbReference>
<feature type="signal peptide" evidence="1">
    <location>
        <begin position="1"/>
        <end position="34"/>
    </location>
</feature>
<feature type="chain" id="PRO_5044779644" evidence="1">
    <location>
        <begin position="35"/>
        <end position="306"/>
    </location>
</feature>
<gene>
    <name evidence="2" type="ORF">ACJRO7_021096</name>
</gene>
<dbReference type="Proteomes" id="UP001634007">
    <property type="component" value="Unassembled WGS sequence"/>
</dbReference>
<keyword evidence="3" id="KW-1185">Reference proteome</keyword>